<dbReference type="EMBL" id="CM024810">
    <property type="protein sequence ID" value="KAG8005450.1"/>
    <property type="molecule type" value="Genomic_DNA"/>
</dbReference>
<organism evidence="1 2">
    <name type="scientific">Nibea albiflora</name>
    <name type="common">Yellow drum</name>
    <name type="synonym">Corvina albiflora</name>
    <dbReference type="NCBI Taxonomy" id="240163"/>
    <lineage>
        <taxon>Eukaryota</taxon>
        <taxon>Metazoa</taxon>
        <taxon>Chordata</taxon>
        <taxon>Craniata</taxon>
        <taxon>Vertebrata</taxon>
        <taxon>Euteleostomi</taxon>
        <taxon>Actinopterygii</taxon>
        <taxon>Neopterygii</taxon>
        <taxon>Teleostei</taxon>
        <taxon>Neoteleostei</taxon>
        <taxon>Acanthomorphata</taxon>
        <taxon>Eupercaria</taxon>
        <taxon>Sciaenidae</taxon>
        <taxon>Nibea</taxon>
    </lineage>
</organism>
<reference evidence="1" key="1">
    <citation type="submission" date="2020-04" db="EMBL/GenBank/DDBJ databases">
        <title>A chromosome-scale assembly and high-density genetic map of the yellow drum (Nibea albiflora) genome.</title>
        <authorList>
            <person name="Xu D."/>
            <person name="Zhang W."/>
            <person name="Chen R."/>
            <person name="Tan P."/>
            <person name="Wang L."/>
            <person name="Song H."/>
            <person name="Tian L."/>
            <person name="Zhu Q."/>
            <person name="Wang B."/>
        </authorList>
    </citation>
    <scope>NUCLEOTIDE SEQUENCE</scope>
    <source>
        <strain evidence="1">ZJHYS-2018</strain>
    </source>
</reference>
<proteinExistence type="predicted"/>
<protein>
    <submittedName>
        <fullName evidence="1">Uncharacterized protein</fullName>
    </submittedName>
</protein>
<dbReference type="Proteomes" id="UP000805704">
    <property type="component" value="Chromosome 22"/>
</dbReference>
<evidence type="ECO:0000313" key="1">
    <source>
        <dbReference type="EMBL" id="KAG8005450.1"/>
    </source>
</evidence>
<name>A0ACB7ETA9_NIBAL</name>
<sequence length="116" mass="12926">MIWFPSGFLSTWRLRDGARTLSAAREGRRGRPRGRRRGRPRVDMDALVDALVDADVDADVDAVVDALVDADVDAWEAARGQTGIFLVRLDEKFRRTRGLKPPRACSVMSAVRSGSW</sequence>
<keyword evidence="2" id="KW-1185">Reference proteome</keyword>
<gene>
    <name evidence="1" type="ORF">GBF38_001243</name>
</gene>
<comment type="caution">
    <text evidence="1">The sequence shown here is derived from an EMBL/GenBank/DDBJ whole genome shotgun (WGS) entry which is preliminary data.</text>
</comment>
<evidence type="ECO:0000313" key="2">
    <source>
        <dbReference type="Proteomes" id="UP000805704"/>
    </source>
</evidence>
<accession>A0ACB7ETA9</accession>